<evidence type="ECO:0000313" key="1">
    <source>
        <dbReference type="EMBL" id="MCG2431483.1"/>
    </source>
</evidence>
<dbReference type="InterPro" id="IPR047765">
    <property type="entry name" value="GHMP_GYDIA-like"/>
</dbReference>
<reference evidence="1" key="1">
    <citation type="submission" date="2021-09" db="EMBL/GenBank/DDBJ databases">
        <title>Genome of Aequorivita sp. strain F64183.</title>
        <authorList>
            <person name="Wang Y."/>
        </authorList>
    </citation>
    <scope>NUCLEOTIDE SEQUENCE</scope>
    <source>
        <strain evidence="1">F64183</strain>
    </source>
</reference>
<gene>
    <name evidence="1" type="ORF">K8344_10170</name>
</gene>
<dbReference type="GO" id="GO:0016301">
    <property type="term" value="F:kinase activity"/>
    <property type="evidence" value="ECO:0007669"/>
    <property type="project" value="UniProtKB-KW"/>
</dbReference>
<keyword evidence="2" id="KW-1185">Reference proteome</keyword>
<dbReference type="SUPFAM" id="SSF54211">
    <property type="entry name" value="Ribosomal protein S5 domain 2-like"/>
    <property type="match status" value="1"/>
</dbReference>
<keyword evidence="1" id="KW-0808">Transferase</keyword>
<sequence>MNKNFHSNGKLLLTGEYVVLSGASALAIPTAYGQSLKVEFSEIKGVHWESYDENGAIWFSDFFDLDSLKSKNSESPISKTLSNILLEARRLNPEFFLKEKGLHVTTTLNFPRNWGLGTSSTLINNIAQWANVDAFQLLNNSFGGSGYDIAAAQNDTPIVYRITNGVPEINKVHLPWDFTDSIFFVYLNQKQDSKQGISRFKKTTVKKETLKRISEITNSLLVCSSLEEFENLMKEHEQIISEIINLPTVKSKLFSDFSGIVKSLGAWGGDFVLATGNKTEMEYFREKGFKKIVSFADMIKS</sequence>
<accession>A0A9X1R4N3</accession>
<name>A0A9X1R4N3_9FLAO</name>
<dbReference type="NCBIfam" id="NF040656">
    <property type="entry name" value="GHMP_GYDIA"/>
    <property type="match status" value="1"/>
</dbReference>
<evidence type="ECO:0000313" key="2">
    <source>
        <dbReference type="Proteomes" id="UP001139462"/>
    </source>
</evidence>
<comment type="caution">
    <text evidence="1">The sequence shown here is derived from an EMBL/GenBank/DDBJ whole genome shotgun (WGS) entry which is preliminary data.</text>
</comment>
<dbReference type="RefSeq" id="WP_237608579.1">
    <property type="nucleotide sequence ID" value="NZ_JAIRBB010000008.1"/>
</dbReference>
<organism evidence="1 2">
    <name type="scientific">Aequorivita xiaoshiensis</name>
    <dbReference type="NCBI Taxonomy" id="2874476"/>
    <lineage>
        <taxon>Bacteria</taxon>
        <taxon>Pseudomonadati</taxon>
        <taxon>Bacteroidota</taxon>
        <taxon>Flavobacteriia</taxon>
        <taxon>Flavobacteriales</taxon>
        <taxon>Flavobacteriaceae</taxon>
        <taxon>Aequorivita</taxon>
    </lineage>
</organism>
<dbReference type="AlphaFoldDB" id="A0A9X1R4N3"/>
<proteinExistence type="predicted"/>
<dbReference type="Gene3D" id="3.30.230.10">
    <property type="match status" value="1"/>
</dbReference>
<dbReference type="Proteomes" id="UP001139462">
    <property type="component" value="Unassembled WGS sequence"/>
</dbReference>
<dbReference type="InterPro" id="IPR014721">
    <property type="entry name" value="Ribsml_uS5_D2-typ_fold_subgr"/>
</dbReference>
<keyword evidence="1" id="KW-0418">Kinase</keyword>
<dbReference type="EMBL" id="JAIRBB010000008">
    <property type="protein sequence ID" value="MCG2431483.1"/>
    <property type="molecule type" value="Genomic_DNA"/>
</dbReference>
<dbReference type="InterPro" id="IPR020568">
    <property type="entry name" value="Ribosomal_Su5_D2-typ_SF"/>
</dbReference>
<protein>
    <submittedName>
        <fullName evidence="1">GHMP kinase</fullName>
    </submittedName>
</protein>